<gene>
    <name evidence="1" type="ORF">ACFQ34_28400</name>
</gene>
<dbReference type="RefSeq" id="WP_013677890.1">
    <property type="nucleotide sequence ID" value="NZ_BAABKS010000029.1"/>
</dbReference>
<sequence>MVDDRDGDPRVGITQRSSGVTVVGSPAVDAADRDLALQRWENEGGAVTTRSGPATSQT</sequence>
<dbReference type="Proteomes" id="UP001597182">
    <property type="component" value="Unassembled WGS sequence"/>
</dbReference>
<comment type="caution">
    <text evidence="1">The sequence shown here is derived from an EMBL/GenBank/DDBJ whole genome shotgun (WGS) entry which is preliminary data.</text>
</comment>
<reference evidence="2" key="1">
    <citation type="journal article" date="2019" name="Int. J. Syst. Evol. Microbiol.">
        <title>The Global Catalogue of Microorganisms (GCM) 10K type strain sequencing project: providing services to taxonomists for standard genome sequencing and annotation.</title>
        <authorList>
            <consortium name="The Broad Institute Genomics Platform"/>
            <consortium name="The Broad Institute Genome Sequencing Center for Infectious Disease"/>
            <person name="Wu L."/>
            <person name="Ma J."/>
        </authorList>
    </citation>
    <scope>NUCLEOTIDE SEQUENCE [LARGE SCALE GENOMIC DNA]</scope>
    <source>
        <strain evidence="2">CCUG 49018</strain>
    </source>
</reference>
<keyword evidence="2" id="KW-1185">Reference proteome</keyword>
<protein>
    <submittedName>
        <fullName evidence="1">Uncharacterized protein</fullName>
    </submittedName>
</protein>
<organism evidence="1 2">
    <name type="scientific">Pseudonocardia benzenivorans</name>
    <dbReference type="NCBI Taxonomy" id="228005"/>
    <lineage>
        <taxon>Bacteria</taxon>
        <taxon>Bacillati</taxon>
        <taxon>Actinomycetota</taxon>
        <taxon>Actinomycetes</taxon>
        <taxon>Pseudonocardiales</taxon>
        <taxon>Pseudonocardiaceae</taxon>
        <taxon>Pseudonocardia</taxon>
    </lineage>
</organism>
<evidence type="ECO:0000313" key="1">
    <source>
        <dbReference type="EMBL" id="MFD1237223.1"/>
    </source>
</evidence>
<accession>A0ABW3VRC8</accession>
<name>A0ABW3VRC8_9PSEU</name>
<proteinExistence type="predicted"/>
<dbReference type="EMBL" id="JBHTMB010000275">
    <property type="protein sequence ID" value="MFD1237223.1"/>
    <property type="molecule type" value="Genomic_DNA"/>
</dbReference>
<evidence type="ECO:0000313" key="2">
    <source>
        <dbReference type="Proteomes" id="UP001597182"/>
    </source>
</evidence>